<evidence type="ECO:0000256" key="6">
    <source>
        <dbReference type="ARBA" id="ARBA00022833"/>
    </source>
</evidence>
<sequence>MPLLHRKPFQRQAPPPGLRAEEEVFLCRITHEVFRTYDEFFERTILCNSLVWSCALTGKASLTYLEALESERRARQSLQSFSPALLLPLLHLVAASRRCRLTELCEDVFGFVKDRFFPGETVDVTERSGVRHVCEVVEVIPPNPNGKGAGPAALNSRSKPAGGDIIIISDSEDDPSGQMSCSLGQSKKSPLNPSVFRYALRKLKEPEAQLLVVKSSLISRKKNALSRERLKLLFKQHCEPQYGTIALKASTVVKYSLSDKTFSQFFPDEPNFPFSPPKGRGSLPATGSSGKGVPARESRTKDLYNRERSYLRATKRLEQECAPEEDAHPQAFSELVTYLVETTRSGMFIYAKTRKRKLVEMLSEHGICISYDRVLEISAQLGDATVSKYVEDGVLAEKRRLEQHKEEMMAAMQEQSRLKNEEQEQLEARRREKEEMRRRFEEEKQRRQDDKERMKLEKERDMECEDLKELPSPIPVHTRLPSELFGEALMVVEFLRVFGELFDLQDEFPEGVSLEVLEEALVGQDPEGPLCELLFFFLSAILQALNCLRLWTRMLTTPTPPSMLCTLSEVLRLHILASGADCNHGNAKFRYQKQGGFMSSDDPCVEFRLTNPTLVKKLSSTAVYDLTPGEKLCVLQTLEREEAAFRVRHVQDEDANSKKMKAERLELEQTLVRNLQDCIQKGAACTSIVPLGRDRLYRRYWLFPSSPALFVEEDGFGLTEDMLLPQPHHSYVSGPPVKRPNQWSFYSSVEEVELLLEALNPRGHRESGLREALLQEKERLPLLLDHSAASRFTCKGESEPLPPAESYLETRLRDLLLDIEDRIYQGTLGYIKVMERGAWRSLMEGRRYHLLSSDGKEAGGMELMETQPTRTKDRLQGLRTEGGGSSGSGTPQAVSSTVRSLALALAQVEQGIERKFLKAPLGEEEKKDLKLIKKSKKKDEEQASDDGSEGRVVKTVLERWRESLMASSSLSQVFVHLSTLERSVLWSRSLLNTCCKICRRKGDSDTMLLCDGCDRGHHTQCLRPRLKSIPAGDWFCPACRPKQRSSKIKLPPRSKPAVATPPSDPATPRASSAPSGKSSAANRSAGKKTPPSTSRGGVKTQNGVTPSQGHARKRPLAEVSPSPKPSLPILTVLTPSSSSSSRRSSGRNHGVHQLSACERLTVELVRHQDSWPFIKLVSRTQIPDYYEVIQRPIALSIIREKVNNCEYKTPAQYIEDVDLMFSNCLQYNPRHTNEAKAGVRLQNFFCSELAKLGLSQPRDPPPKRTKI</sequence>
<dbReference type="InterPro" id="IPR013083">
    <property type="entry name" value="Znf_RING/FYVE/PHD"/>
</dbReference>
<feature type="domain" description="DDT" evidence="19">
    <location>
        <begin position="482"/>
        <end position="547"/>
    </location>
</feature>
<dbReference type="InterPro" id="IPR036427">
    <property type="entry name" value="Bromodomain-like_sf"/>
</dbReference>
<dbReference type="SMART" id="SM00297">
    <property type="entry name" value="BROMO"/>
    <property type="match status" value="1"/>
</dbReference>
<dbReference type="Pfam" id="PF02791">
    <property type="entry name" value="DDT"/>
    <property type="match status" value="1"/>
</dbReference>
<comment type="caution">
    <text evidence="21">The sequence shown here is derived from an EMBL/GenBank/DDBJ whole genome shotgun (WGS) entry which is preliminary data.</text>
</comment>
<evidence type="ECO:0000313" key="21">
    <source>
        <dbReference type="EMBL" id="KAJ3613285.1"/>
    </source>
</evidence>
<dbReference type="SMART" id="SM00249">
    <property type="entry name" value="PHD"/>
    <property type="match status" value="1"/>
</dbReference>
<keyword evidence="9 13" id="KW-0103">Bromodomain</keyword>
<keyword evidence="7" id="KW-0805">Transcription regulation</keyword>
<evidence type="ECO:0000259" key="19">
    <source>
        <dbReference type="PROSITE" id="PS50827"/>
    </source>
</evidence>
<dbReference type="Gene3D" id="1.20.920.10">
    <property type="entry name" value="Bromodomain-like"/>
    <property type="match status" value="1"/>
</dbReference>
<dbReference type="GO" id="GO:0006355">
    <property type="term" value="P:regulation of DNA-templated transcription"/>
    <property type="evidence" value="ECO:0007669"/>
    <property type="project" value="TreeGrafter"/>
</dbReference>
<dbReference type="GO" id="GO:0031445">
    <property type="term" value="P:regulation of heterochromatin formation"/>
    <property type="evidence" value="ECO:0007669"/>
    <property type="project" value="TreeGrafter"/>
</dbReference>
<dbReference type="PRINTS" id="PR00503">
    <property type="entry name" value="BROMODOMAIN"/>
</dbReference>
<dbReference type="SUPFAM" id="SSF47370">
    <property type="entry name" value="Bromodomain"/>
    <property type="match status" value="1"/>
</dbReference>
<evidence type="ECO:0000256" key="8">
    <source>
        <dbReference type="ARBA" id="ARBA00023054"/>
    </source>
</evidence>
<dbReference type="EMBL" id="JANIIK010000035">
    <property type="protein sequence ID" value="KAJ3613285.1"/>
    <property type="molecule type" value="Genomic_DNA"/>
</dbReference>
<evidence type="ECO:0000256" key="14">
    <source>
        <dbReference type="PROSITE-ProRule" id="PRU00146"/>
    </source>
</evidence>
<dbReference type="PANTHER" id="PTHR46510:SF1">
    <property type="entry name" value="BROMODOMAIN ADJACENT TO ZINC FINGER DOMAIN PROTEIN 1A"/>
    <property type="match status" value="1"/>
</dbReference>
<accession>A0A9Q0IWP0</accession>
<keyword evidence="4" id="KW-0479">Metal-binding</keyword>
<protein>
    <recommendedName>
        <fullName evidence="12">Bromodomain adjacent to zinc finger domain protein 1A</fullName>
    </recommendedName>
</protein>
<feature type="domain" description="PHD-type" evidence="18">
    <location>
        <begin position="992"/>
        <end position="1042"/>
    </location>
</feature>
<evidence type="ECO:0000256" key="4">
    <source>
        <dbReference type="ARBA" id="ARBA00022723"/>
    </source>
</evidence>
<feature type="compositionally biased region" description="Low complexity" evidence="16">
    <location>
        <begin position="1070"/>
        <end position="1081"/>
    </location>
</feature>
<comment type="subcellular location">
    <subcellularLocation>
        <location evidence="1 15">Nucleus</location>
    </subcellularLocation>
</comment>
<evidence type="ECO:0000259" key="17">
    <source>
        <dbReference type="PROSITE" id="PS50014"/>
    </source>
</evidence>
<dbReference type="InterPro" id="IPR019786">
    <property type="entry name" value="Zinc_finger_PHD-type_CS"/>
</dbReference>
<dbReference type="Gene3D" id="3.30.40.10">
    <property type="entry name" value="Zinc/RING finger domain, C3HC4 (zinc finger)"/>
    <property type="match status" value="1"/>
</dbReference>
<evidence type="ECO:0000256" key="12">
    <source>
        <dbReference type="ARBA" id="ARBA00068253"/>
    </source>
</evidence>
<name>A0A9Q0IWP0_9TELE</name>
<dbReference type="InterPro" id="IPR001487">
    <property type="entry name" value="Bromodomain"/>
</dbReference>
<comment type="similarity">
    <text evidence="2">Belongs to the WAL family.</text>
</comment>
<dbReference type="PANTHER" id="PTHR46510">
    <property type="entry name" value="BROMODOMAIN ADJACENT TO ZINC FINGER DOMAIN PROTEIN 1A"/>
    <property type="match status" value="1"/>
</dbReference>
<dbReference type="GO" id="GO:0008623">
    <property type="term" value="C:CHRAC"/>
    <property type="evidence" value="ECO:0007669"/>
    <property type="project" value="TreeGrafter"/>
</dbReference>
<keyword evidence="22" id="KW-1185">Reference proteome</keyword>
<dbReference type="Pfam" id="PF00628">
    <property type="entry name" value="PHD"/>
    <property type="match status" value="1"/>
</dbReference>
<keyword evidence="3" id="KW-0597">Phosphoprotein</keyword>
<reference evidence="21" key="1">
    <citation type="submission" date="2022-07" db="EMBL/GenBank/DDBJ databases">
        <title>Chromosome-level genome of Muraenolepis orangiensis.</title>
        <authorList>
            <person name="Kim J."/>
        </authorList>
    </citation>
    <scope>NUCLEOTIDE SEQUENCE</scope>
    <source>
        <strain evidence="21">KU_S4_2022</strain>
        <tissue evidence="21">Muscle</tissue>
    </source>
</reference>
<dbReference type="InterPro" id="IPR018359">
    <property type="entry name" value="Bromodomain_CS"/>
</dbReference>
<feature type="region of interest" description="Disordered" evidence="16">
    <location>
        <begin position="857"/>
        <end position="893"/>
    </location>
</feature>
<dbReference type="PROSITE" id="PS00633">
    <property type="entry name" value="BROMODOMAIN_1"/>
    <property type="match status" value="1"/>
</dbReference>
<dbReference type="GO" id="GO:0003677">
    <property type="term" value="F:DNA binding"/>
    <property type="evidence" value="ECO:0007669"/>
    <property type="project" value="TreeGrafter"/>
</dbReference>
<gene>
    <name evidence="21" type="ORF">NHX12_019535</name>
</gene>
<dbReference type="InterPro" id="IPR028941">
    <property type="entry name" value="WHIM2_dom"/>
</dbReference>
<evidence type="ECO:0000259" key="18">
    <source>
        <dbReference type="PROSITE" id="PS50016"/>
    </source>
</evidence>
<evidence type="ECO:0000259" key="20">
    <source>
        <dbReference type="PROSITE" id="PS51136"/>
    </source>
</evidence>
<dbReference type="PROSITE" id="PS50016">
    <property type="entry name" value="ZF_PHD_2"/>
    <property type="match status" value="1"/>
</dbReference>
<dbReference type="SMART" id="SM00571">
    <property type="entry name" value="DDT"/>
    <property type="match status" value="1"/>
</dbReference>
<dbReference type="GO" id="GO:0045740">
    <property type="term" value="P:positive regulation of DNA replication"/>
    <property type="evidence" value="ECO:0007669"/>
    <property type="project" value="TreeGrafter"/>
</dbReference>
<feature type="domain" description="WAC" evidence="20">
    <location>
        <begin position="22"/>
        <end position="128"/>
    </location>
</feature>
<evidence type="ECO:0000256" key="11">
    <source>
        <dbReference type="ARBA" id="ARBA00023242"/>
    </source>
</evidence>
<dbReference type="AlphaFoldDB" id="A0A9Q0IWP0"/>
<feature type="compositionally biased region" description="Basic and acidic residues" evidence="16">
    <location>
        <begin position="416"/>
        <end position="464"/>
    </location>
</feature>
<dbReference type="OrthoDB" id="332390at2759"/>
<organism evidence="21 22">
    <name type="scientific">Muraenolepis orangiensis</name>
    <name type="common">Patagonian moray cod</name>
    <dbReference type="NCBI Taxonomy" id="630683"/>
    <lineage>
        <taxon>Eukaryota</taxon>
        <taxon>Metazoa</taxon>
        <taxon>Chordata</taxon>
        <taxon>Craniata</taxon>
        <taxon>Vertebrata</taxon>
        <taxon>Euteleostomi</taxon>
        <taxon>Actinopterygii</taxon>
        <taxon>Neopterygii</taxon>
        <taxon>Teleostei</taxon>
        <taxon>Neoteleostei</taxon>
        <taxon>Acanthomorphata</taxon>
        <taxon>Zeiogadaria</taxon>
        <taxon>Gadariae</taxon>
        <taxon>Gadiformes</taxon>
        <taxon>Muraenolepidoidei</taxon>
        <taxon>Muraenolepididae</taxon>
        <taxon>Muraenolepis</taxon>
    </lineage>
</organism>
<evidence type="ECO:0000256" key="15">
    <source>
        <dbReference type="PROSITE-ProRule" id="PRU00475"/>
    </source>
</evidence>
<dbReference type="Pfam" id="PF00439">
    <property type="entry name" value="Bromodomain"/>
    <property type="match status" value="1"/>
</dbReference>
<dbReference type="GO" id="GO:0000228">
    <property type="term" value="C:nuclear chromosome"/>
    <property type="evidence" value="ECO:0007669"/>
    <property type="project" value="TreeGrafter"/>
</dbReference>
<evidence type="ECO:0000256" key="1">
    <source>
        <dbReference type="ARBA" id="ARBA00004123"/>
    </source>
</evidence>
<evidence type="ECO:0000256" key="2">
    <source>
        <dbReference type="ARBA" id="ARBA00007444"/>
    </source>
</evidence>
<dbReference type="Pfam" id="PF15612">
    <property type="entry name" value="WHIM1"/>
    <property type="match status" value="1"/>
</dbReference>
<feature type="region of interest" description="Disordered" evidence="16">
    <location>
        <begin position="413"/>
        <end position="464"/>
    </location>
</feature>
<dbReference type="PROSITE" id="PS01359">
    <property type="entry name" value="ZF_PHD_1"/>
    <property type="match status" value="1"/>
</dbReference>
<dbReference type="InterPro" id="IPR001965">
    <property type="entry name" value="Znf_PHD"/>
</dbReference>
<evidence type="ECO:0000256" key="7">
    <source>
        <dbReference type="ARBA" id="ARBA00023015"/>
    </source>
</evidence>
<keyword evidence="6" id="KW-0862">Zinc</keyword>
<evidence type="ECO:0000256" key="13">
    <source>
        <dbReference type="PROSITE-ProRule" id="PRU00035"/>
    </source>
</evidence>
<keyword evidence="11 15" id="KW-0539">Nucleus</keyword>
<feature type="region of interest" description="Disordered" evidence="16">
    <location>
        <begin position="1044"/>
        <end position="1151"/>
    </location>
</feature>
<proteinExistence type="inferred from homology"/>
<keyword evidence="8" id="KW-0175">Coiled coil</keyword>
<dbReference type="InterPro" id="IPR047171">
    <property type="entry name" value="BAZ1A"/>
</dbReference>
<evidence type="ECO:0000256" key="5">
    <source>
        <dbReference type="ARBA" id="ARBA00022771"/>
    </source>
</evidence>
<dbReference type="Pfam" id="PF15613">
    <property type="entry name" value="WSD"/>
    <property type="match status" value="1"/>
</dbReference>
<evidence type="ECO:0000256" key="3">
    <source>
        <dbReference type="ARBA" id="ARBA00022553"/>
    </source>
</evidence>
<evidence type="ECO:0000256" key="9">
    <source>
        <dbReference type="ARBA" id="ARBA00023117"/>
    </source>
</evidence>
<keyword evidence="10" id="KW-0804">Transcription</keyword>
<feature type="region of interest" description="Disordered" evidence="16">
    <location>
        <begin position="273"/>
        <end position="299"/>
    </location>
</feature>
<dbReference type="InterPro" id="IPR018501">
    <property type="entry name" value="DDT_dom"/>
</dbReference>
<dbReference type="Proteomes" id="UP001148018">
    <property type="component" value="Unassembled WGS sequence"/>
</dbReference>
<dbReference type="PROSITE" id="PS50014">
    <property type="entry name" value="BROMODOMAIN_2"/>
    <property type="match status" value="1"/>
</dbReference>
<evidence type="ECO:0000256" key="16">
    <source>
        <dbReference type="SAM" id="MobiDB-lite"/>
    </source>
</evidence>
<feature type="compositionally biased region" description="Polar residues" evidence="16">
    <location>
        <begin position="1090"/>
        <end position="1108"/>
    </location>
</feature>
<dbReference type="InterPro" id="IPR019787">
    <property type="entry name" value="Znf_PHD-finger"/>
</dbReference>
<evidence type="ECO:0000256" key="10">
    <source>
        <dbReference type="ARBA" id="ARBA00023163"/>
    </source>
</evidence>
<evidence type="ECO:0000313" key="22">
    <source>
        <dbReference type="Proteomes" id="UP001148018"/>
    </source>
</evidence>
<dbReference type="InterPro" id="IPR011011">
    <property type="entry name" value="Znf_FYVE_PHD"/>
</dbReference>
<dbReference type="FunFam" id="3.30.40.10:FF:000300">
    <property type="entry name" value="Bromodomain adjacent to zinc finger domain protein 1A"/>
    <property type="match status" value="1"/>
</dbReference>
<dbReference type="PROSITE" id="PS50827">
    <property type="entry name" value="DDT"/>
    <property type="match status" value="1"/>
</dbReference>
<dbReference type="InterPro" id="IPR028942">
    <property type="entry name" value="WHIM1_dom"/>
</dbReference>
<feature type="domain" description="Bromo" evidence="17">
    <location>
        <begin position="1165"/>
        <end position="1235"/>
    </location>
</feature>
<dbReference type="PROSITE" id="PS51136">
    <property type="entry name" value="WAC"/>
    <property type="match status" value="1"/>
</dbReference>
<dbReference type="InterPro" id="IPR013136">
    <property type="entry name" value="WSTF_Acf1_Cbp146"/>
</dbReference>
<dbReference type="GO" id="GO:0006338">
    <property type="term" value="P:chromatin remodeling"/>
    <property type="evidence" value="ECO:0007669"/>
    <property type="project" value="InterPro"/>
</dbReference>
<dbReference type="Pfam" id="PF10537">
    <property type="entry name" value="WAC_Acf1_DNA_bd"/>
    <property type="match status" value="1"/>
</dbReference>
<dbReference type="SUPFAM" id="SSF57903">
    <property type="entry name" value="FYVE/PHD zinc finger"/>
    <property type="match status" value="1"/>
</dbReference>
<keyword evidence="5 14" id="KW-0863">Zinc-finger</keyword>
<dbReference type="GO" id="GO:0008270">
    <property type="term" value="F:zinc ion binding"/>
    <property type="evidence" value="ECO:0007669"/>
    <property type="project" value="UniProtKB-KW"/>
</dbReference>